<accession>A0A922SZT2</accession>
<sequence>MRPLDTQARLVRIRGEVRRGLSVVEHYMRRPSDLKDIPYL</sequence>
<dbReference type="Proteomes" id="UP000249757">
    <property type="component" value="Unassembled WGS sequence"/>
</dbReference>
<evidence type="ECO:0000313" key="1">
    <source>
        <dbReference type="EMBL" id="KAI1515605.1"/>
    </source>
</evidence>
<dbReference type="EMBL" id="NRDI02000006">
    <property type="protein sequence ID" value="KAI1515605.1"/>
    <property type="molecule type" value="Genomic_DNA"/>
</dbReference>
<keyword evidence="2" id="KW-1185">Reference proteome</keyword>
<proteinExistence type="predicted"/>
<comment type="caution">
    <text evidence="1">The sequence shown here is derived from an EMBL/GenBank/DDBJ whole genome shotgun (WGS) entry which is preliminary data.</text>
</comment>
<name>A0A922SZT2_9PLEO</name>
<gene>
    <name evidence="1" type="ORF">Ptr86124_005606</name>
</gene>
<dbReference type="AlphaFoldDB" id="A0A922SZT2"/>
<protein>
    <submittedName>
        <fullName evidence="1">Uncharacterized protein</fullName>
    </submittedName>
</protein>
<reference evidence="2" key="1">
    <citation type="journal article" date="2022" name="Microb. Genom.">
        <title>A global pangenome for the wheat fungal pathogen Pyrenophora tritici-repentis and prediction of effector protein structural homology.</title>
        <authorList>
            <person name="Moolhuijzen P.M."/>
            <person name="See P.T."/>
            <person name="Shi G."/>
            <person name="Powell H.R."/>
            <person name="Cockram J."/>
            <person name="Jorgensen L.N."/>
            <person name="Benslimane H."/>
            <person name="Strelkov S.E."/>
            <person name="Turner J."/>
            <person name="Liu Z."/>
            <person name="Moffat C.S."/>
        </authorList>
    </citation>
    <scope>NUCLEOTIDE SEQUENCE [LARGE SCALE GENOMIC DNA]</scope>
</reference>
<organism evidence="1 2">
    <name type="scientific">Pyrenophora tritici-repentis</name>
    <dbReference type="NCBI Taxonomy" id="45151"/>
    <lineage>
        <taxon>Eukaryota</taxon>
        <taxon>Fungi</taxon>
        <taxon>Dikarya</taxon>
        <taxon>Ascomycota</taxon>
        <taxon>Pezizomycotina</taxon>
        <taxon>Dothideomycetes</taxon>
        <taxon>Pleosporomycetidae</taxon>
        <taxon>Pleosporales</taxon>
        <taxon>Pleosporineae</taxon>
        <taxon>Pleosporaceae</taxon>
        <taxon>Pyrenophora</taxon>
    </lineage>
</organism>
<evidence type="ECO:0000313" key="2">
    <source>
        <dbReference type="Proteomes" id="UP000249757"/>
    </source>
</evidence>